<feature type="chain" id="PRO_5020597820" evidence="4">
    <location>
        <begin position="26"/>
        <end position="174"/>
    </location>
</feature>
<dbReference type="InterPro" id="IPR036937">
    <property type="entry name" value="Adhesion_dom_fimbrial_sf"/>
</dbReference>
<evidence type="ECO:0000256" key="4">
    <source>
        <dbReference type="SAM" id="SignalP"/>
    </source>
</evidence>
<feature type="signal peptide" evidence="4">
    <location>
        <begin position="1"/>
        <end position="25"/>
    </location>
</feature>
<evidence type="ECO:0000313" key="8">
    <source>
        <dbReference type="Proteomes" id="UP000291424"/>
    </source>
</evidence>
<dbReference type="Proteomes" id="UP001330482">
    <property type="component" value="Chromosome"/>
</dbReference>
<comment type="subcellular location">
    <subcellularLocation>
        <location evidence="1">Fimbrium</location>
    </subcellularLocation>
</comment>
<dbReference type="EMBL" id="SJOO01000001">
    <property type="protein sequence ID" value="TCB94907.1"/>
    <property type="molecule type" value="Genomic_DNA"/>
</dbReference>
<keyword evidence="4" id="KW-0732">Signal</keyword>
<proteinExistence type="inferred from homology"/>
<name>A0A4R0GEF3_9ENTR</name>
<comment type="similarity">
    <text evidence="2">Belongs to the fimbrial protein family.</text>
</comment>
<accession>A0A4R0GEF3</accession>
<dbReference type="Gene3D" id="2.60.40.1090">
    <property type="entry name" value="Fimbrial-type adhesion domain"/>
    <property type="match status" value="1"/>
</dbReference>
<evidence type="ECO:0000259" key="5">
    <source>
        <dbReference type="Pfam" id="PF00419"/>
    </source>
</evidence>
<dbReference type="InterPro" id="IPR008966">
    <property type="entry name" value="Adhesion_dom_sf"/>
</dbReference>
<dbReference type="AlphaFoldDB" id="A0A4R0GEF3"/>
<keyword evidence="3" id="KW-0281">Fimbrium</keyword>
<dbReference type="GO" id="GO:0009289">
    <property type="term" value="C:pilus"/>
    <property type="evidence" value="ECO:0007669"/>
    <property type="project" value="UniProtKB-SubCell"/>
</dbReference>
<reference evidence="6 8" key="1">
    <citation type="submission" date="2019-02" db="EMBL/GenBank/DDBJ databases">
        <title>The draft genome of Enterobacter spp. strains.</title>
        <authorList>
            <person name="Wang C."/>
            <person name="Feng Y."/>
            <person name="Zong Z."/>
        </authorList>
    </citation>
    <scope>NUCLEOTIDE SEQUENCE [LARGE SCALE GENOMIC DNA]</scope>
    <source>
        <strain evidence="6 8">WCHEW120002</strain>
    </source>
</reference>
<dbReference type="OrthoDB" id="8970968at2"/>
<dbReference type="EMBL" id="CP142124">
    <property type="protein sequence ID" value="WRW29642.1"/>
    <property type="molecule type" value="Genomic_DNA"/>
</dbReference>
<keyword evidence="9" id="KW-1185">Reference proteome</keyword>
<sequence length="174" mass="17850">MMNFSRLLFTFFIVLNELVFSLAQAETGTITVHGAVASSGCSVSGATDVDIGLGDVHDTDLPSVGSTWGQSAEYDITLSCSAGARVTISFAGDNDPDYGDNTVLENTGTASGVSTQLIDLHGGANSPIAMGSSWTVTSSSGASETIPLAARYIRTGTVGVGTVLSSATYTMNYE</sequence>
<dbReference type="RefSeq" id="WP_131632472.1">
    <property type="nucleotide sequence ID" value="NZ_CP142124.1"/>
</dbReference>
<dbReference type="Proteomes" id="UP000291424">
    <property type="component" value="Unassembled WGS sequence"/>
</dbReference>
<organism evidence="6 8">
    <name type="scientific">Enterobacter wuhouensis</name>
    <dbReference type="NCBI Taxonomy" id="2529381"/>
    <lineage>
        <taxon>Bacteria</taxon>
        <taxon>Pseudomonadati</taxon>
        <taxon>Pseudomonadota</taxon>
        <taxon>Gammaproteobacteria</taxon>
        <taxon>Enterobacterales</taxon>
        <taxon>Enterobacteriaceae</taxon>
        <taxon>Enterobacter</taxon>
    </lineage>
</organism>
<protein>
    <submittedName>
        <fullName evidence="6 7">Fimbrial protein</fullName>
    </submittedName>
</protein>
<evidence type="ECO:0000313" key="6">
    <source>
        <dbReference type="EMBL" id="TCB94907.1"/>
    </source>
</evidence>
<dbReference type="SUPFAM" id="SSF49401">
    <property type="entry name" value="Bacterial adhesins"/>
    <property type="match status" value="1"/>
</dbReference>
<dbReference type="PANTHER" id="PTHR33420:SF14">
    <property type="entry name" value="TYPE 1 FIMBRIN D-MANNOSE SPECIFIC ADHESIN"/>
    <property type="match status" value="1"/>
</dbReference>
<reference evidence="7 9" key="2">
    <citation type="submission" date="2024-01" db="EMBL/GenBank/DDBJ databases">
        <title>AV1 has a protective and therapeutic effect against plant viruses.</title>
        <authorList>
            <person name="Wang F."/>
        </authorList>
    </citation>
    <scope>NUCLEOTIDE SEQUENCE [LARGE SCALE GENOMIC DNA]</scope>
    <source>
        <strain evidence="7 9">AV1</strain>
    </source>
</reference>
<evidence type="ECO:0000256" key="1">
    <source>
        <dbReference type="ARBA" id="ARBA00004561"/>
    </source>
</evidence>
<evidence type="ECO:0000313" key="7">
    <source>
        <dbReference type="EMBL" id="WRW29642.1"/>
    </source>
</evidence>
<dbReference type="PANTHER" id="PTHR33420">
    <property type="entry name" value="FIMBRIAL SUBUNIT ELFA-RELATED"/>
    <property type="match status" value="1"/>
</dbReference>
<evidence type="ECO:0000313" key="9">
    <source>
        <dbReference type="Proteomes" id="UP001330482"/>
    </source>
</evidence>
<evidence type="ECO:0000256" key="3">
    <source>
        <dbReference type="ARBA" id="ARBA00023263"/>
    </source>
</evidence>
<gene>
    <name evidence="6" type="ORF">E0L20_02190</name>
    <name evidence="7" type="ORF">VPX56_12515</name>
</gene>
<feature type="domain" description="Fimbrial-type adhesion" evidence="5">
    <location>
        <begin position="32"/>
        <end position="173"/>
    </location>
</feature>
<dbReference type="Pfam" id="PF00419">
    <property type="entry name" value="Fimbrial"/>
    <property type="match status" value="1"/>
</dbReference>
<evidence type="ECO:0000256" key="2">
    <source>
        <dbReference type="ARBA" id="ARBA00006671"/>
    </source>
</evidence>
<dbReference type="InterPro" id="IPR000259">
    <property type="entry name" value="Adhesion_dom_fimbrial"/>
</dbReference>
<dbReference type="GO" id="GO:0043709">
    <property type="term" value="P:cell adhesion involved in single-species biofilm formation"/>
    <property type="evidence" value="ECO:0007669"/>
    <property type="project" value="TreeGrafter"/>
</dbReference>
<dbReference type="InterPro" id="IPR050263">
    <property type="entry name" value="Bact_Fimbrial_Adh_Pro"/>
</dbReference>